<proteinExistence type="predicted"/>
<name>A0A1Q9EGK8_SYMMI</name>
<gene>
    <name evidence="1" type="ORF">AK812_SmicGene10176</name>
</gene>
<keyword evidence="2" id="KW-1185">Reference proteome</keyword>
<evidence type="ECO:0000313" key="2">
    <source>
        <dbReference type="Proteomes" id="UP000186817"/>
    </source>
</evidence>
<dbReference type="Proteomes" id="UP000186817">
    <property type="component" value="Unassembled WGS sequence"/>
</dbReference>
<comment type="caution">
    <text evidence="1">The sequence shown here is derived from an EMBL/GenBank/DDBJ whole genome shotgun (WGS) entry which is preliminary data.</text>
</comment>
<evidence type="ECO:0000313" key="1">
    <source>
        <dbReference type="EMBL" id="OLQ06517.1"/>
    </source>
</evidence>
<organism evidence="1 2">
    <name type="scientific">Symbiodinium microadriaticum</name>
    <name type="common">Dinoflagellate</name>
    <name type="synonym">Zooxanthella microadriatica</name>
    <dbReference type="NCBI Taxonomy" id="2951"/>
    <lineage>
        <taxon>Eukaryota</taxon>
        <taxon>Sar</taxon>
        <taxon>Alveolata</taxon>
        <taxon>Dinophyceae</taxon>
        <taxon>Suessiales</taxon>
        <taxon>Symbiodiniaceae</taxon>
        <taxon>Symbiodinium</taxon>
    </lineage>
</organism>
<dbReference type="AlphaFoldDB" id="A0A1Q9EGK8"/>
<dbReference type="EMBL" id="LSRX01000158">
    <property type="protein sequence ID" value="OLQ06517.1"/>
    <property type="molecule type" value="Genomic_DNA"/>
</dbReference>
<reference evidence="1 2" key="1">
    <citation type="submission" date="2016-02" db="EMBL/GenBank/DDBJ databases">
        <title>Genome analysis of coral dinoflagellate symbionts highlights evolutionary adaptations to a symbiotic lifestyle.</title>
        <authorList>
            <person name="Aranda M."/>
            <person name="Li Y."/>
            <person name="Liew Y.J."/>
            <person name="Baumgarten S."/>
            <person name="Simakov O."/>
            <person name="Wilson M."/>
            <person name="Piel J."/>
            <person name="Ashoor H."/>
            <person name="Bougouffa S."/>
            <person name="Bajic V.B."/>
            <person name="Ryu T."/>
            <person name="Ravasi T."/>
            <person name="Bayer T."/>
            <person name="Micklem G."/>
            <person name="Kim H."/>
            <person name="Bhak J."/>
            <person name="Lajeunesse T.C."/>
            <person name="Voolstra C.R."/>
        </authorList>
    </citation>
    <scope>NUCLEOTIDE SEQUENCE [LARGE SCALE GENOMIC DNA]</scope>
    <source>
        <strain evidence="1 2">CCMP2467</strain>
    </source>
</reference>
<accession>A0A1Q9EGK8</accession>
<sequence>MWHHADVHDGDKTTRLRAIAGTGLGRTRQPDNGVMVKKKKMMMMMMMTTIVGDGDDDDGTVEHEVDVSANENCVYGDDDDDDDDDDVLPWKRLELDVWGCIAQGGSGPFLVKSRNQRGPSIYGILGGDNTNLFVLTRGFSTAAAAGDAIAIAANLLDGRVGYALML</sequence>
<protein>
    <submittedName>
        <fullName evidence="1">Uncharacterized protein</fullName>
    </submittedName>
</protein>